<dbReference type="OrthoDB" id="6021714at2759"/>
<evidence type="ECO:0000256" key="19">
    <source>
        <dbReference type="ARBA" id="ARBA00068506"/>
    </source>
</evidence>
<evidence type="ECO:0000256" key="10">
    <source>
        <dbReference type="ARBA" id="ARBA00022737"/>
    </source>
</evidence>
<keyword evidence="13" id="KW-0346">Stress response</keyword>
<dbReference type="InterPro" id="IPR035965">
    <property type="entry name" value="PAS-like_dom_sf"/>
</dbReference>
<dbReference type="RefSeq" id="XP_030073794.1">
    <property type="nucleotide sequence ID" value="XM_030217934.1"/>
</dbReference>
<dbReference type="Pfam" id="PF08447">
    <property type="entry name" value="PAS_3"/>
    <property type="match status" value="1"/>
</dbReference>
<dbReference type="PROSITE" id="PS50112">
    <property type="entry name" value="PAS"/>
    <property type="match status" value="2"/>
</dbReference>
<evidence type="ECO:0000256" key="7">
    <source>
        <dbReference type="ARBA" id="ARBA00022499"/>
    </source>
</evidence>
<dbReference type="GO" id="GO:0005739">
    <property type="term" value="C:mitochondrion"/>
    <property type="evidence" value="ECO:0007669"/>
    <property type="project" value="UniProtKB-SubCell"/>
</dbReference>
<evidence type="ECO:0000256" key="11">
    <source>
        <dbReference type="ARBA" id="ARBA00022843"/>
    </source>
</evidence>
<dbReference type="SUPFAM" id="SSF47459">
    <property type="entry name" value="HLH, helix-loop-helix DNA-binding domain"/>
    <property type="match status" value="1"/>
</dbReference>
<dbReference type="GO" id="GO:0046983">
    <property type="term" value="F:protein dimerization activity"/>
    <property type="evidence" value="ECO:0007669"/>
    <property type="project" value="InterPro"/>
</dbReference>
<feature type="domain" description="BHLH" evidence="23">
    <location>
        <begin position="19"/>
        <end position="72"/>
    </location>
</feature>
<dbReference type="GO" id="GO:0006915">
    <property type="term" value="P:apoptotic process"/>
    <property type="evidence" value="ECO:0007669"/>
    <property type="project" value="UniProtKB-KW"/>
</dbReference>
<evidence type="ECO:0000256" key="4">
    <source>
        <dbReference type="ARBA" id="ARBA00022473"/>
    </source>
</evidence>
<feature type="compositionally biased region" description="Acidic residues" evidence="21">
    <location>
        <begin position="648"/>
        <end position="658"/>
    </location>
</feature>
<evidence type="ECO:0000256" key="16">
    <source>
        <dbReference type="ARBA" id="ARBA00023163"/>
    </source>
</evidence>
<dbReference type="KEGG" id="muo:115479755"/>
<dbReference type="FunFam" id="4.10.280.10:FF:000076">
    <property type="entry name" value="hypoxia-inducible factor 3-alpha isoform X1"/>
    <property type="match status" value="1"/>
</dbReference>
<dbReference type="InterPro" id="IPR036638">
    <property type="entry name" value="HLH_DNA-bd_sf"/>
</dbReference>
<dbReference type="FunFam" id="3.30.450.20:FF:000042">
    <property type="entry name" value="hypoxia-inducible factor 3-alpha isoform X1"/>
    <property type="match status" value="1"/>
</dbReference>
<evidence type="ECO:0000256" key="18">
    <source>
        <dbReference type="ARBA" id="ARBA00023278"/>
    </source>
</evidence>
<protein>
    <recommendedName>
        <fullName evidence="19">Hypoxia-inducible factor 3-alpha</fullName>
    </recommendedName>
    <alternativeName>
        <fullName evidence="20">HIF3-alpha-1</fullName>
    </alternativeName>
</protein>
<keyword evidence="9" id="KW-0053">Apoptosis</keyword>
<dbReference type="GeneID" id="115479755"/>
<comment type="subcellular location">
    <subcellularLocation>
        <location evidence="3">Cytoplasm</location>
    </subcellularLocation>
    <subcellularLocation>
        <location evidence="2">Mitochondrion</location>
    </subcellularLocation>
    <subcellularLocation>
        <location evidence="1">Nucleus</location>
    </subcellularLocation>
</comment>
<keyword evidence="24" id="KW-1185">Reference proteome</keyword>
<evidence type="ECO:0000259" key="22">
    <source>
        <dbReference type="PROSITE" id="PS50112"/>
    </source>
</evidence>
<evidence type="ECO:0000256" key="21">
    <source>
        <dbReference type="SAM" id="MobiDB-lite"/>
    </source>
</evidence>
<dbReference type="SMART" id="SM00091">
    <property type="entry name" value="PAS"/>
    <property type="match status" value="2"/>
</dbReference>
<dbReference type="InterPro" id="IPR013767">
    <property type="entry name" value="PAS_fold"/>
</dbReference>
<reference evidence="25" key="2">
    <citation type="submission" date="2025-08" db="UniProtKB">
        <authorList>
            <consortium name="RefSeq"/>
        </authorList>
    </citation>
    <scope>IDENTIFICATION</scope>
</reference>
<accession>A0A6P7ZDY3</accession>
<dbReference type="InterPro" id="IPR001610">
    <property type="entry name" value="PAC"/>
</dbReference>
<dbReference type="Pfam" id="PF11413">
    <property type="entry name" value="HIF-1"/>
    <property type="match status" value="1"/>
</dbReference>
<evidence type="ECO:0000256" key="12">
    <source>
        <dbReference type="ARBA" id="ARBA00023015"/>
    </source>
</evidence>
<dbReference type="InterPro" id="IPR013655">
    <property type="entry name" value="PAS_fold_3"/>
</dbReference>
<feature type="domain" description="PAS" evidence="22">
    <location>
        <begin position="252"/>
        <end position="303"/>
    </location>
</feature>
<keyword evidence="7" id="KW-1017">Isopeptide bond</keyword>
<keyword evidence="15" id="KW-0496">Mitochondrion</keyword>
<dbReference type="PROSITE" id="PS50888">
    <property type="entry name" value="BHLH"/>
    <property type="match status" value="1"/>
</dbReference>
<dbReference type="Proteomes" id="UP000515156">
    <property type="component" value="Chromosome 11"/>
</dbReference>
<dbReference type="PANTHER" id="PTHR23043:SF18">
    <property type="entry name" value="HYPOXIA-INDUCIBLE FACTOR 3-ALPHA"/>
    <property type="match status" value="1"/>
</dbReference>
<keyword evidence="18" id="KW-0379">Hydroxylation</keyword>
<name>A0A6P7ZDY3_9AMPH</name>
<evidence type="ECO:0000256" key="5">
    <source>
        <dbReference type="ARBA" id="ARBA00022490"/>
    </source>
</evidence>
<dbReference type="SMART" id="SM00086">
    <property type="entry name" value="PAC"/>
    <property type="match status" value="1"/>
</dbReference>
<dbReference type="CTD" id="64344"/>
<evidence type="ECO:0000256" key="17">
    <source>
        <dbReference type="ARBA" id="ARBA00023242"/>
    </source>
</evidence>
<evidence type="ECO:0000313" key="25">
    <source>
        <dbReference type="RefSeq" id="XP_030073794.1"/>
    </source>
</evidence>
<dbReference type="AlphaFoldDB" id="A0A6P7ZDY3"/>
<feature type="domain" description="PAS" evidence="22">
    <location>
        <begin position="95"/>
        <end position="159"/>
    </location>
</feature>
<keyword evidence="11" id="KW-0832">Ubl conjugation</keyword>
<dbReference type="GO" id="GO:0005634">
    <property type="term" value="C:nucleus"/>
    <property type="evidence" value="ECO:0007669"/>
    <property type="project" value="UniProtKB-SubCell"/>
</dbReference>
<evidence type="ECO:0000256" key="3">
    <source>
        <dbReference type="ARBA" id="ARBA00004496"/>
    </source>
</evidence>
<keyword evidence="12" id="KW-0805">Transcription regulation</keyword>
<evidence type="ECO:0000256" key="6">
    <source>
        <dbReference type="ARBA" id="ARBA00022491"/>
    </source>
</evidence>
<keyword evidence="17" id="KW-0539">Nucleus</keyword>
<evidence type="ECO:0000256" key="9">
    <source>
        <dbReference type="ARBA" id="ARBA00022703"/>
    </source>
</evidence>
<evidence type="ECO:0000259" key="23">
    <source>
        <dbReference type="PROSITE" id="PS50888"/>
    </source>
</evidence>
<evidence type="ECO:0000256" key="13">
    <source>
        <dbReference type="ARBA" id="ARBA00023016"/>
    </source>
</evidence>
<dbReference type="Pfam" id="PF23171">
    <property type="entry name" value="bHLH_HIF1A"/>
    <property type="match status" value="1"/>
</dbReference>
<feature type="region of interest" description="Disordered" evidence="21">
    <location>
        <begin position="590"/>
        <end position="612"/>
    </location>
</feature>
<dbReference type="PANTHER" id="PTHR23043">
    <property type="entry name" value="HYPOXIA-INDUCIBLE FACTOR 1 ALPHA"/>
    <property type="match status" value="1"/>
</dbReference>
<dbReference type="InterPro" id="IPR021537">
    <property type="entry name" value="HIF_alpha-like"/>
</dbReference>
<dbReference type="FunFam" id="3.30.450.20:FF:000005">
    <property type="entry name" value="Hypoxia-inducible factor 1 subunit alpha"/>
    <property type="match status" value="1"/>
</dbReference>
<keyword evidence="16" id="KW-0804">Transcription</keyword>
<organism evidence="24 25">
    <name type="scientific">Microcaecilia unicolor</name>
    <dbReference type="NCBI Taxonomy" id="1415580"/>
    <lineage>
        <taxon>Eukaryota</taxon>
        <taxon>Metazoa</taxon>
        <taxon>Chordata</taxon>
        <taxon>Craniata</taxon>
        <taxon>Vertebrata</taxon>
        <taxon>Euteleostomi</taxon>
        <taxon>Amphibia</taxon>
        <taxon>Gymnophiona</taxon>
        <taxon>Siphonopidae</taxon>
        <taxon>Microcaecilia</taxon>
    </lineage>
</organism>
<dbReference type="Pfam" id="PF00989">
    <property type="entry name" value="PAS"/>
    <property type="match status" value="1"/>
</dbReference>
<dbReference type="Gene3D" id="3.30.450.20">
    <property type="entry name" value="PAS domain"/>
    <property type="match status" value="2"/>
</dbReference>
<dbReference type="InParanoid" id="A0A6P7ZDY3"/>
<dbReference type="GO" id="GO:0000981">
    <property type="term" value="F:DNA-binding transcription factor activity, RNA polymerase II-specific"/>
    <property type="evidence" value="ECO:0007669"/>
    <property type="project" value="TreeGrafter"/>
</dbReference>
<evidence type="ECO:0000313" key="24">
    <source>
        <dbReference type="Proteomes" id="UP000515156"/>
    </source>
</evidence>
<keyword evidence="5" id="KW-0963">Cytoplasm</keyword>
<feature type="compositionally biased region" description="Basic and acidic residues" evidence="21">
    <location>
        <begin position="660"/>
        <end position="669"/>
    </location>
</feature>
<dbReference type="InterPro" id="IPR011598">
    <property type="entry name" value="bHLH_dom"/>
</dbReference>
<evidence type="ECO:0000256" key="2">
    <source>
        <dbReference type="ARBA" id="ARBA00004173"/>
    </source>
</evidence>
<keyword evidence="8" id="KW-0037">Angiogenesis</keyword>
<keyword evidence="6" id="KW-0678">Repressor</keyword>
<feature type="region of interest" description="Disordered" evidence="21">
    <location>
        <begin position="645"/>
        <end position="674"/>
    </location>
</feature>
<dbReference type="NCBIfam" id="TIGR00229">
    <property type="entry name" value="sensory_box"/>
    <property type="match status" value="2"/>
</dbReference>
<dbReference type="CDD" id="cd00130">
    <property type="entry name" value="PAS"/>
    <property type="match status" value="2"/>
</dbReference>
<dbReference type="SUPFAM" id="SSF55785">
    <property type="entry name" value="PYP-like sensor domain (PAS domain)"/>
    <property type="match status" value="2"/>
</dbReference>
<dbReference type="Gene3D" id="4.10.280.10">
    <property type="entry name" value="Helix-loop-helix DNA-binding domain"/>
    <property type="match status" value="1"/>
</dbReference>
<reference evidence="24" key="1">
    <citation type="submission" date="2024-06" db="UniProtKB">
        <authorList>
            <consortium name="RefSeq"/>
        </authorList>
    </citation>
    <scope>NUCLEOTIDE SEQUENCE [LARGE SCALE GENOMIC DNA]</scope>
</reference>
<proteinExistence type="predicted"/>
<sequence>MRDRLLWRRRRLRRSTIEIRKEKSRDAARSRRSKETEVFYQLAHTLPFGRGISTHLDKASIMRLTLSYLQMQKLLSSGNWSKKSETDRQMDSFYLRALDGFLMVLNDDGDMIYLSENVNKHLGLTQLELIGQNIYDFIHPRDQEELQDMLSLRHGLSKKEDVIQTERSISLRMKSTLTNRGRTVNLKSATWKVLNCSGHLKSYEGQKQTEDSSDSEYVDPPFRCLILLCEGILHPSSIEFPLDSYTFLSRHSMDMRFTYCDDRIAELAGYAPEELIGCTVYEYIHALDTDSVSKNMHTLLSKGQAITAHYRFLAKNGGYFWMQTQATAISDEKSVMCVHAVLSQIEEADVVLSLEQTDQRSQHPVPEMASGCDTVKENPTELISSDLAPATSEIILSLNISESGLQDSKLLAFLRPADMSDEEMQSDPRRFCSPDLQKLLGPIFDGPKEKAELQVAEPMSPQPCPSPESLEQTDQVAMETADTAALATLPNQPPSDMDSVQRFFAPSKDMPAKETLQDLESLDLEMLAPYISMEDDFQLASSEHHLSCVECSKPQVNLLSTPLLQLSPTSTQRRRSSSFSGLSLRASATSESLPHWGSETCLSPQGPEEVEHPGARVFRGTVMLHARREMETQSQICLQRRKRVLERAEDEEDDDASDPEPSKRPRPADQDPFVMPSLRLGFLANTETFAERNDEGDTMVHDRLSVPEESPRGPTSEMLAFVTEDPSLCELALYKNEDEQLPQSTVHFLPAEELLRELKQAT</sequence>
<evidence type="ECO:0000256" key="15">
    <source>
        <dbReference type="ARBA" id="ARBA00023128"/>
    </source>
</evidence>
<evidence type="ECO:0000256" key="14">
    <source>
        <dbReference type="ARBA" id="ARBA00023125"/>
    </source>
</evidence>
<keyword evidence="4" id="KW-0217">Developmental protein</keyword>
<gene>
    <name evidence="25" type="primary">HIF3A</name>
</gene>
<keyword evidence="14" id="KW-0238">DNA-binding</keyword>
<evidence type="ECO:0000256" key="8">
    <source>
        <dbReference type="ARBA" id="ARBA00022657"/>
    </source>
</evidence>
<dbReference type="GO" id="GO:0000977">
    <property type="term" value="F:RNA polymerase II transcription regulatory region sequence-specific DNA binding"/>
    <property type="evidence" value="ECO:0007669"/>
    <property type="project" value="TreeGrafter"/>
</dbReference>
<dbReference type="FunCoup" id="A0A6P7ZDY3">
    <property type="interactions" value="365"/>
</dbReference>
<evidence type="ECO:0000256" key="1">
    <source>
        <dbReference type="ARBA" id="ARBA00004123"/>
    </source>
</evidence>
<keyword evidence="10" id="KW-0677">Repeat</keyword>
<dbReference type="GO" id="GO:0071456">
    <property type="term" value="P:cellular response to hypoxia"/>
    <property type="evidence" value="ECO:0007669"/>
    <property type="project" value="TreeGrafter"/>
</dbReference>
<dbReference type="SMART" id="SM00353">
    <property type="entry name" value="HLH"/>
    <property type="match status" value="1"/>
</dbReference>
<dbReference type="InterPro" id="IPR000014">
    <property type="entry name" value="PAS"/>
</dbReference>
<dbReference type="GO" id="GO:0001525">
    <property type="term" value="P:angiogenesis"/>
    <property type="evidence" value="ECO:0007669"/>
    <property type="project" value="UniProtKB-KW"/>
</dbReference>
<evidence type="ECO:0000256" key="20">
    <source>
        <dbReference type="ARBA" id="ARBA00077359"/>
    </source>
</evidence>